<evidence type="ECO:0000313" key="1">
    <source>
        <dbReference type="EMBL" id="KAF0536909.1"/>
    </source>
</evidence>
<proteinExistence type="predicted"/>
<keyword evidence="2" id="KW-1185">Reference proteome</keyword>
<reference evidence="1 2" key="1">
    <citation type="journal article" date="2019" name="Environ. Microbiol.">
        <title>At the nexus of three kingdoms: the genome of the mycorrhizal fungus Gigaspora margarita provides insights into plant, endobacterial and fungal interactions.</title>
        <authorList>
            <person name="Venice F."/>
            <person name="Ghignone S."/>
            <person name="Salvioli di Fossalunga A."/>
            <person name="Amselem J."/>
            <person name="Novero M."/>
            <person name="Xianan X."/>
            <person name="Sedzielewska Toro K."/>
            <person name="Morin E."/>
            <person name="Lipzen A."/>
            <person name="Grigoriev I.V."/>
            <person name="Henrissat B."/>
            <person name="Martin F.M."/>
            <person name="Bonfante P."/>
        </authorList>
    </citation>
    <scope>NUCLEOTIDE SEQUENCE [LARGE SCALE GENOMIC DNA]</scope>
    <source>
        <strain evidence="1 2">BEG34</strain>
    </source>
</reference>
<sequence length="82" mass="9548">MDLKLAKVKSLDGRDDIGWCYQYGIGIKRKNKKGKWFVKDEENNAASNRRSGKGKNRIKLMNERSPEIRNCVMKMNVMMIVL</sequence>
<comment type="caution">
    <text evidence="1">The sequence shown here is derived from an EMBL/GenBank/DDBJ whole genome shotgun (WGS) entry which is preliminary data.</text>
</comment>
<gene>
    <name evidence="1" type="ORF">F8M41_008845</name>
</gene>
<dbReference type="AlphaFoldDB" id="A0A8H4AVI3"/>
<dbReference type="Proteomes" id="UP000439903">
    <property type="component" value="Unassembled WGS sequence"/>
</dbReference>
<protein>
    <submittedName>
        <fullName evidence="1">Uncharacterized protein</fullName>
    </submittedName>
</protein>
<name>A0A8H4AVI3_GIGMA</name>
<evidence type="ECO:0000313" key="2">
    <source>
        <dbReference type="Proteomes" id="UP000439903"/>
    </source>
</evidence>
<dbReference type="EMBL" id="WTPW01000195">
    <property type="protein sequence ID" value="KAF0536909.1"/>
    <property type="molecule type" value="Genomic_DNA"/>
</dbReference>
<organism evidence="1 2">
    <name type="scientific">Gigaspora margarita</name>
    <dbReference type="NCBI Taxonomy" id="4874"/>
    <lineage>
        <taxon>Eukaryota</taxon>
        <taxon>Fungi</taxon>
        <taxon>Fungi incertae sedis</taxon>
        <taxon>Mucoromycota</taxon>
        <taxon>Glomeromycotina</taxon>
        <taxon>Glomeromycetes</taxon>
        <taxon>Diversisporales</taxon>
        <taxon>Gigasporaceae</taxon>
        <taxon>Gigaspora</taxon>
    </lineage>
</organism>
<accession>A0A8H4AVI3</accession>